<proteinExistence type="predicted"/>
<name>A0AAJ0A471_9PEZI</name>
<reference evidence="1" key="1">
    <citation type="submission" date="2021-06" db="EMBL/GenBank/DDBJ databases">
        <title>Comparative genomics, transcriptomics and evolutionary studies reveal genomic signatures of adaptation to plant cell wall in hemibiotrophic fungi.</title>
        <authorList>
            <consortium name="DOE Joint Genome Institute"/>
            <person name="Baroncelli R."/>
            <person name="Diaz J.F."/>
            <person name="Benocci T."/>
            <person name="Peng M."/>
            <person name="Battaglia E."/>
            <person name="Haridas S."/>
            <person name="Andreopoulos W."/>
            <person name="Labutti K."/>
            <person name="Pangilinan J."/>
            <person name="Floch G.L."/>
            <person name="Makela M.R."/>
            <person name="Henrissat B."/>
            <person name="Grigoriev I.V."/>
            <person name="Crouch J.A."/>
            <person name="De Vries R.P."/>
            <person name="Sukno S.A."/>
            <person name="Thon M.R."/>
        </authorList>
    </citation>
    <scope>NUCLEOTIDE SEQUENCE</scope>
    <source>
        <strain evidence="1">CBS 102054</strain>
    </source>
</reference>
<protein>
    <submittedName>
        <fullName evidence="1">Uncharacterized protein</fullName>
    </submittedName>
</protein>
<dbReference type="GeneID" id="85474219"/>
<dbReference type="Proteomes" id="UP001243989">
    <property type="component" value="Unassembled WGS sequence"/>
</dbReference>
<organism evidence="1 2">
    <name type="scientific">Colletotrichum phormii</name>
    <dbReference type="NCBI Taxonomy" id="359342"/>
    <lineage>
        <taxon>Eukaryota</taxon>
        <taxon>Fungi</taxon>
        <taxon>Dikarya</taxon>
        <taxon>Ascomycota</taxon>
        <taxon>Pezizomycotina</taxon>
        <taxon>Sordariomycetes</taxon>
        <taxon>Hypocreomycetidae</taxon>
        <taxon>Glomerellales</taxon>
        <taxon>Glomerellaceae</taxon>
        <taxon>Colletotrichum</taxon>
        <taxon>Colletotrichum acutatum species complex</taxon>
    </lineage>
</organism>
<sequence length="122" mass="13468">MTPDALKAGSSSRQEEDKIITPRVEFEGESSLSAQAAFANMFLHDAVNSKHPTDITGEMVSVLETLDRTLGNEKNQQDPDYLYPNAIALAPGSCVWDLPKPPIESVFICLRMAQEKDTLIFL</sequence>
<comment type="caution">
    <text evidence="1">The sequence shown here is derived from an EMBL/GenBank/DDBJ whole genome shotgun (WGS) entry which is preliminary data.</text>
</comment>
<gene>
    <name evidence="1" type="ORF">BDP81DRAFT_414349</name>
</gene>
<dbReference type="RefSeq" id="XP_060452228.1">
    <property type="nucleotide sequence ID" value="XM_060589357.1"/>
</dbReference>
<accession>A0AAJ0A471</accession>
<keyword evidence="2" id="KW-1185">Reference proteome</keyword>
<dbReference type="AlphaFoldDB" id="A0AAJ0A471"/>
<evidence type="ECO:0000313" key="1">
    <source>
        <dbReference type="EMBL" id="KAK1656184.1"/>
    </source>
</evidence>
<dbReference type="EMBL" id="JAHMHQ010000001">
    <property type="protein sequence ID" value="KAK1656184.1"/>
    <property type="molecule type" value="Genomic_DNA"/>
</dbReference>
<evidence type="ECO:0000313" key="2">
    <source>
        <dbReference type="Proteomes" id="UP001243989"/>
    </source>
</evidence>